<feature type="region of interest" description="Disordered" evidence="1">
    <location>
        <begin position="603"/>
        <end position="675"/>
    </location>
</feature>
<dbReference type="OrthoDB" id="2563644at2759"/>
<gene>
    <name evidence="2" type="ORF">BCR39DRAFT_546724</name>
</gene>
<evidence type="ECO:0000313" key="2">
    <source>
        <dbReference type="EMBL" id="ORY24468.1"/>
    </source>
</evidence>
<sequence>MELNTHFDLSGTHTDGDHNDAEATLEALRVAIAAGDQSESDVYATSASLPVTTQPAPTDNEGSGLSAAQQQSLEKAMLSLTQLSQTNQTILDNMNLPGMLQGLAGSLKLLVESNRRQAEVVKNLISQVGSNGIPDSQIDPALSLGYVPKSDYDALKARYDALVSSSGVKRSRIARQSTVNDEDLERLRDGSTPLNEERSGRKKRSMKLEHLVHRMANRRLGVEYAVSQFESLGGKDLPDPASIPPPVAESANGVQEFRPQFGQDVTAESVRPFIDQVVLDCSEAWHGGVGEGEEGVDERKIQDSVVVYWTRLCKRWEEQQTRQRGEIHKDELTRRKQNQYRRQQSLVARRIAAFDQSPLNMCKLRALYRTLLTIDFAAATNERPDRSRAYTEHEWVAYQKFAGHQSDTHEVVDIFWLSSNVRTLLAILDISSLDQNARAKRKGRPKAPSPTFHLPESLWDRSSLPTLRPKDANGLPVPGGQGIVLFKFHVDQAVQDAHPAWAQGLYDNPPVPAEDAHLASLGDVMNTSMYAYIKPRVHKARQDAQISELSPEEVVEWYNRPEPQHIEAVIMDDYDLPADTFSAAASLNFDQFLAPSGTPTLGLPGDPLAGLPSLDAGAAGPSPGSSVRARKQAKRMMSEVPGGAATPVAKRVRRDDIEGEVDKEVEGDKGFLDTL</sequence>
<dbReference type="AlphaFoldDB" id="A0A1Y2APF3"/>
<organism evidence="2 3">
    <name type="scientific">Naematelia encephala</name>
    <dbReference type="NCBI Taxonomy" id="71784"/>
    <lineage>
        <taxon>Eukaryota</taxon>
        <taxon>Fungi</taxon>
        <taxon>Dikarya</taxon>
        <taxon>Basidiomycota</taxon>
        <taxon>Agaricomycotina</taxon>
        <taxon>Tremellomycetes</taxon>
        <taxon>Tremellales</taxon>
        <taxon>Naemateliaceae</taxon>
        <taxon>Naematelia</taxon>
    </lineage>
</organism>
<reference evidence="2 3" key="1">
    <citation type="submission" date="2016-07" db="EMBL/GenBank/DDBJ databases">
        <title>Pervasive Adenine N6-methylation of Active Genes in Fungi.</title>
        <authorList>
            <consortium name="DOE Joint Genome Institute"/>
            <person name="Mondo S.J."/>
            <person name="Dannebaum R.O."/>
            <person name="Kuo R.C."/>
            <person name="Labutti K."/>
            <person name="Haridas S."/>
            <person name="Kuo A."/>
            <person name="Salamov A."/>
            <person name="Ahrendt S.R."/>
            <person name="Lipzen A."/>
            <person name="Sullivan W."/>
            <person name="Andreopoulos W.B."/>
            <person name="Clum A."/>
            <person name="Lindquist E."/>
            <person name="Daum C."/>
            <person name="Ramamoorthy G.K."/>
            <person name="Gryganskyi A."/>
            <person name="Culley D."/>
            <person name="Magnuson J.K."/>
            <person name="James T.Y."/>
            <person name="O'Malley M.A."/>
            <person name="Stajich J.E."/>
            <person name="Spatafora J.W."/>
            <person name="Visel A."/>
            <person name="Grigoriev I.V."/>
        </authorList>
    </citation>
    <scope>NUCLEOTIDE SEQUENCE [LARGE SCALE GENOMIC DNA]</scope>
    <source>
        <strain evidence="2 3">68-887.2</strain>
    </source>
</reference>
<protein>
    <submittedName>
        <fullName evidence="2">Uncharacterized protein</fullName>
    </submittedName>
</protein>
<keyword evidence="3" id="KW-1185">Reference proteome</keyword>
<feature type="compositionally biased region" description="Basic and acidic residues" evidence="1">
    <location>
        <begin position="653"/>
        <end position="675"/>
    </location>
</feature>
<accession>A0A1Y2APF3</accession>
<dbReference type="InParanoid" id="A0A1Y2APF3"/>
<evidence type="ECO:0000313" key="3">
    <source>
        <dbReference type="Proteomes" id="UP000193986"/>
    </source>
</evidence>
<evidence type="ECO:0000256" key="1">
    <source>
        <dbReference type="SAM" id="MobiDB-lite"/>
    </source>
</evidence>
<dbReference type="Proteomes" id="UP000193986">
    <property type="component" value="Unassembled WGS sequence"/>
</dbReference>
<feature type="region of interest" description="Disordered" evidence="1">
    <location>
        <begin position="182"/>
        <end position="203"/>
    </location>
</feature>
<dbReference type="EMBL" id="MCFC01000067">
    <property type="protein sequence ID" value="ORY24468.1"/>
    <property type="molecule type" value="Genomic_DNA"/>
</dbReference>
<feature type="compositionally biased region" description="Low complexity" evidence="1">
    <location>
        <begin position="603"/>
        <end position="615"/>
    </location>
</feature>
<proteinExistence type="predicted"/>
<comment type="caution">
    <text evidence="2">The sequence shown here is derived from an EMBL/GenBank/DDBJ whole genome shotgun (WGS) entry which is preliminary data.</text>
</comment>
<name>A0A1Y2APF3_9TREE</name>
<feature type="compositionally biased region" description="Basic and acidic residues" evidence="1">
    <location>
        <begin position="185"/>
        <end position="199"/>
    </location>
</feature>